<organism evidence="2 3">
    <name type="scientific">Mikania micrantha</name>
    <name type="common">bitter vine</name>
    <dbReference type="NCBI Taxonomy" id="192012"/>
    <lineage>
        <taxon>Eukaryota</taxon>
        <taxon>Viridiplantae</taxon>
        <taxon>Streptophyta</taxon>
        <taxon>Embryophyta</taxon>
        <taxon>Tracheophyta</taxon>
        <taxon>Spermatophyta</taxon>
        <taxon>Magnoliopsida</taxon>
        <taxon>eudicotyledons</taxon>
        <taxon>Gunneridae</taxon>
        <taxon>Pentapetalae</taxon>
        <taxon>asterids</taxon>
        <taxon>campanulids</taxon>
        <taxon>Asterales</taxon>
        <taxon>Asteraceae</taxon>
        <taxon>Asteroideae</taxon>
        <taxon>Heliantheae alliance</taxon>
        <taxon>Eupatorieae</taxon>
        <taxon>Mikania</taxon>
    </lineage>
</organism>
<protein>
    <submittedName>
        <fullName evidence="2">Uncharacterized protein</fullName>
    </submittedName>
</protein>
<dbReference type="Pfam" id="PF03140">
    <property type="entry name" value="DUF247"/>
    <property type="match status" value="1"/>
</dbReference>
<keyword evidence="1" id="KW-0812">Transmembrane</keyword>
<evidence type="ECO:0000313" key="2">
    <source>
        <dbReference type="EMBL" id="KAD3337922.1"/>
    </source>
</evidence>
<dbReference type="InterPro" id="IPR004158">
    <property type="entry name" value="DUF247_pln"/>
</dbReference>
<keyword evidence="3" id="KW-1185">Reference proteome</keyword>
<name>A0A5N6MBV0_9ASTR</name>
<proteinExistence type="predicted"/>
<dbReference type="PANTHER" id="PTHR31170">
    <property type="entry name" value="BNAC04G53230D PROTEIN"/>
    <property type="match status" value="1"/>
</dbReference>
<dbReference type="OrthoDB" id="591587at2759"/>
<dbReference type="Proteomes" id="UP000326396">
    <property type="component" value="Linkage Group LG6"/>
</dbReference>
<comment type="caution">
    <text evidence="2">The sequence shown here is derived from an EMBL/GenBank/DDBJ whole genome shotgun (WGS) entry which is preliminary data.</text>
</comment>
<feature type="transmembrane region" description="Helical" evidence="1">
    <location>
        <begin position="381"/>
        <end position="404"/>
    </location>
</feature>
<reference evidence="2 3" key="1">
    <citation type="submission" date="2019-05" db="EMBL/GenBank/DDBJ databases">
        <title>Mikania micrantha, genome provides insights into the molecular mechanism of rapid growth.</title>
        <authorList>
            <person name="Liu B."/>
        </authorList>
    </citation>
    <scope>NUCLEOTIDE SEQUENCE [LARGE SCALE GENOMIC DNA]</scope>
    <source>
        <strain evidence="2">NLD-2019</strain>
        <tissue evidence="2">Leaf</tissue>
    </source>
</reference>
<dbReference type="PANTHER" id="PTHR31170:SF25">
    <property type="entry name" value="BNAA09G04570D PROTEIN"/>
    <property type="match status" value="1"/>
</dbReference>
<accession>A0A5N6MBV0</accession>
<dbReference type="EMBL" id="SZYD01000016">
    <property type="protein sequence ID" value="KAD3337922.1"/>
    <property type="molecule type" value="Genomic_DNA"/>
</dbReference>
<dbReference type="AlphaFoldDB" id="A0A5N6MBV0"/>
<evidence type="ECO:0000256" key="1">
    <source>
        <dbReference type="SAM" id="Phobius"/>
    </source>
</evidence>
<gene>
    <name evidence="2" type="ORF">E3N88_33443</name>
</gene>
<keyword evidence="1" id="KW-0472">Membrane</keyword>
<evidence type="ECO:0000313" key="3">
    <source>
        <dbReference type="Proteomes" id="UP000326396"/>
    </source>
</evidence>
<sequence>MENHDFELGNEGRLHDGVQRLLDRLQECEENHENRFSPSIVMVPYTLREHSEKSFNPREFPKREHIEIMYAESVQFYGKNPEMLWLCSNDYDHNQFAEMMVMDACFILEFCNKISKKSHESYRGNMLPDQNIIYDLVLQENQIPFFILEQIFQCTILKFKPNSTLLEFIRPLLNLLNLFKANIKTDNISISDNDHILSILYQCYKPQHPVTSTFVTSPFHSAVDLDNAGITFKPARNPKWLMGMDVKISRFSCCCPWYCCKPTLRMPVLYVHDFTELVLRNLIAYEQQSSQTSKFIASYAYAMDMLVSTQEDVAKLIDSKVIVNSMGSNEEAAKMINSICKEVAWEHSFYGDQWEKLNKHCNSYWPKNIAKMKSTYFSSPWNIIALLAGIILFALTVVQTIFTIKST</sequence>
<keyword evidence="1" id="KW-1133">Transmembrane helix</keyword>